<evidence type="ECO:0000313" key="3">
    <source>
        <dbReference type="EMBL" id="KAJ2899100.1"/>
    </source>
</evidence>
<dbReference type="InterPro" id="IPR039258">
    <property type="entry name" value="ZNF511"/>
</dbReference>
<name>A0AAD5RP70_9PEZI</name>
<dbReference type="PANTHER" id="PTHR21354:SF0">
    <property type="entry name" value="ZINC FINGER PROTEIN 511"/>
    <property type="match status" value="1"/>
</dbReference>
<dbReference type="InterPro" id="IPR013087">
    <property type="entry name" value="Znf_C2H2_type"/>
</dbReference>
<accession>A0AAD5RP70</accession>
<gene>
    <name evidence="3" type="ORF">MKZ38_003406</name>
</gene>
<evidence type="ECO:0000259" key="2">
    <source>
        <dbReference type="PROSITE" id="PS00028"/>
    </source>
</evidence>
<dbReference type="AlphaFoldDB" id="A0AAD5RP70"/>
<dbReference type="PANTHER" id="PTHR21354">
    <property type="entry name" value="ZINC FINGER PROTEIN 511"/>
    <property type="match status" value="1"/>
</dbReference>
<dbReference type="PROSITE" id="PS00028">
    <property type="entry name" value="ZINC_FINGER_C2H2_1"/>
    <property type="match status" value="1"/>
</dbReference>
<dbReference type="Proteomes" id="UP001201980">
    <property type="component" value="Unassembled WGS sequence"/>
</dbReference>
<evidence type="ECO:0000256" key="1">
    <source>
        <dbReference type="SAM" id="MobiDB-lite"/>
    </source>
</evidence>
<feature type="region of interest" description="Disordered" evidence="1">
    <location>
        <begin position="1"/>
        <end position="47"/>
    </location>
</feature>
<feature type="domain" description="C2H2-type" evidence="2">
    <location>
        <begin position="103"/>
        <end position="124"/>
    </location>
</feature>
<reference evidence="3" key="1">
    <citation type="submission" date="2022-07" db="EMBL/GenBank/DDBJ databases">
        <title>Draft genome sequence of Zalerion maritima ATCC 34329, a (micro)plastics degrading marine fungus.</title>
        <authorList>
            <person name="Paco A."/>
            <person name="Goncalves M.F.M."/>
            <person name="Rocha-Santos T.A.P."/>
            <person name="Alves A."/>
        </authorList>
    </citation>
    <scope>NUCLEOTIDE SEQUENCE</scope>
    <source>
        <strain evidence="3">ATCC 34329</strain>
    </source>
</reference>
<keyword evidence="4" id="KW-1185">Reference proteome</keyword>
<proteinExistence type="predicted"/>
<evidence type="ECO:0000313" key="4">
    <source>
        <dbReference type="Proteomes" id="UP001201980"/>
    </source>
</evidence>
<sequence>MKRSREPDDEVSGYRTSSLGDDAAIDHNSSSAICSRESSSAAAPPPAVKIVQLDPESSRAQEQLSAVPPSVMKCSLPPHKEGLSFPSYEEYEAHYHKAHTNRCLECRKNFPSEHLLVVHIEECHDSLAAVRRERGEHTNDLG</sequence>
<organism evidence="3 4">
    <name type="scientific">Zalerion maritima</name>
    <dbReference type="NCBI Taxonomy" id="339359"/>
    <lineage>
        <taxon>Eukaryota</taxon>
        <taxon>Fungi</taxon>
        <taxon>Dikarya</taxon>
        <taxon>Ascomycota</taxon>
        <taxon>Pezizomycotina</taxon>
        <taxon>Sordariomycetes</taxon>
        <taxon>Lulworthiomycetidae</taxon>
        <taxon>Lulworthiales</taxon>
        <taxon>Lulworthiaceae</taxon>
        <taxon>Zalerion</taxon>
    </lineage>
</organism>
<protein>
    <recommendedName>
        <fullName evidence="2">C2H2-type domain-containing protein</fullName>
    </recommendedName>
</protein>
<feature type="compositionally biased region" description="Low complexity" evidence="1">
    <location>
        <begin position="29"/>
        <end position="42"/>
    </location>
</feature>
<dbReference type="EMBL" id="JAKWBI020000207">
    <property type="protein sequence ID" value="KAJ2899100.1"/>
    <property type="molecule type" value="Genomic_DNA"/>
</dbReference>
<comment type="caution">
    <text evidence="3">The sequence shown here is derived from an EMBL/GenBank/DDBJ whole genome shotgun (WGS) entry which is preliminary data.</text>
</comment>